<feature type="transmembrane region" description="Helical" evidence="1">
    <location>
        <begin position="235"/>
        <end position="251"/>
    </location>
</feature>
<accession>A0A3A5KGR8</accession>
<keyword evidence="1" id="KW-0812">Transmembrane</keyword>
<protein>
    <submittedName>
        <fullName evidence="4">IS5 family transposase</fullName>
    </submittedName>
</protein>
<sequence length="252" mass="28808">MAAKRYELSDAQWRRIAALLPGKAGDPGRTGSDNRLFVNGVLWVLRSGAHWHDLPERYGKWKTLHKRFSRWSKAKVWERVFDDLTKDRDNQYLMLDSTLVRAHQQAATGKGGTRNQALGRSRGGLTTKIHMLADSFGRPLRFLLAAGQSHDILAAPILLQGYTAEAVLADRAYDSNALRSFIADIGAKAVIPSTRSRSEPIPHDPLIYRCRNRIERCFNKLKHFRRFATRYDRRASHFLAFIHLAAAMIWMR</sequence>
<name>A0A3A5KGR8_9HYPH</name>
<dbReference type="Pfam" id="PF01609">
    <property type="entry name" value="DDE_Tnp_1"/>
    <property type="match status" value="1"/>
</dbReference>
<feature type="domain" description="Transposase IS4-like" evidence="2">
    <location>
        <begin position="93"/>
        <end position="248"/>
    </location>
</feature>
<dbReference type="GO" id="GO:0006313">
    <property type="term" value="P:DNA transposition"/>
    <property type="evidence" value="ECO:0007669"/>
    <property type="project" value="InterPro"/>
</dbReference>
<evidence type="ECO:0000259" key="2">
    <source>
        <dbReference type="Pfam" id="PF01609"/>
    </source>
</evidence>
<reference evidence="4 5" key="1">
    <citation type="submission" date="2018-09" db="EMBL/GenBank/DDBJ databases">
        <title>Mesorhizobium carmichaelinearum sp. nov. isolated from Carmichaelinea spp. root nodules in New Zealand.</title>
        <authorList>
            <person name="De Meyer S.E."/>
        </authorList>
    </citation>
    <scope>NUCLEOTIDE SEQUENCE [LARGE SCALE GENOMIC DNA]</scope>
    <source>
        <strain evidence="4 5">ICMP19557</strain>
    </source>
</reference>
<evidence type="ECO:0000313" key="5">
    <source>
        <dbReference type="Proteomes" id="UP000272706"/>
    </source>
</evidence>
<dbReference type="AlphaFoldDB" id="A0A3A5KGR8"/>
<feature type="domain" description="Insertion element IS402-like" evidence="3">
    <location>
        <begin position="8"/>
        <end position="81"/>
    </location>
</feature>
<organism evidence="4 5">
    <name type="scientific">Mesorhizobium waimense</name>
    <dbReference type="NCBI Taxonomy" id="1300307"/>
    <lineage>
        <taxon>Bacteria</taxon>
        <taxon>Pseudomonadati</taxon>
        <taxon>Pseudomonadota</taxon>
        <taxon>Alphaproteobacteria</taxon>
        <taxon>Hyphomicrobiales</taxon>
        <taxon>Phyllobacteriaceae</taxon>
        <taxon>Mesorhizobium</taxon>
    </lineage>
</organism>
<dbReference type="Pfam" id="PF13340">
    <property type="entry name" value="DUF4096"/>
    <property type="match status" value="1"/>
</dbReference>
<dbReference type="EMBL" id="QZWZ01000019">
    <property type="protein sequence ID" value="RJT34956.1"/>
    <property type="molecule type" value="Genomic_DNA"/>
</dbReference>
<dbReference type="InterPro" id="IPR002559">
    <property type="entry name" value="Transposase_11"/>
</dbReference>
<dbReference type="GO" id="GO:0003677">
    <property type="term" value="F:DNA binding"/>
    <property type="evidence" value="ECO:0007669"/>
    <property type="project" value="InterPro"/>
</dbReference>
<keyword evidence="5" id="KW-1185">Reference proteome</keyword>
<gene>
    <name evidence="4" type="ORF">D3227_23295</name>
</gene>
<dbReference type="PANTHER" id="PTHR30007:SF1">
    <property type="entry name" value="BLR1914 PROTEIN"/>
    <property type="match status" value="1"/>
</dbReference>
<keyword evidence="1" id="KW-0472">Membrane</keyword>
<dbReference type="NCBIfam" id="NF033580">
    <property type="entry name" value="transpos_IS5_3"/>
    <property type="match status" value="1"/>
</dbReference>
<dbReference type="RefSeq" id="WP_120016625.1">
    <property type="nucleotide sequence ID" value="NZ_QZWZ01000019.1"/>
</dbReference>
<dbReference type="PANTHER" id="PTHR30007">
    <property type="entry name" value="PHP DOMAIN PROTEIN"/>
    <property type="match status" value="1"/>
</dbReference>
<dbReference type="Proteomes" id="UP000272706">
    <property type="component" value="Unassembled WGS sequence"/>
</dbReference>
<keyword evidence="1" id="KW-1133">Transmembrane helix</keyword>
<comment type="caution">
    <text evidence="4">The sequence shown here is derived from an EMBL/GenBank/DDBJ whole genome shotgun (WGS) entry which is preliminary data.</text>
</comment>
<dbReference type="GO" id="GO:0004803">
    <property type="term" value="F:transposase activity"/>
    <property type="evidence" value="ECO:0007669"/>
    <property type="project" value="InterPro"/>
</dbReference>
<proteinExistence type="predicted"/>
<evidence type="ECO:0000313" key="4">
    <source>
        <dbReference type="EMBL" id="RJT34956.1"/>
    </source>
</evidence>
<evidence type="ECO:0000259" key="3">
    <source>
        <dbReference type="Pfam" id="PF13340"/>
    </source>
</evidence>
<dbReference type="InterPro" id="IPR025161">
    <property type="entry name" value="IS402-like_dom"/>
</dbReference>
<evidence type="ECO:0000256" key="1">
    <source>
        <dbReference type="SAM" id="Phobius"/>
    </source>
</evidence>
<dbReference type="OrthoDB" id="9798237at2"/>